<dbReference type="Proteomes" id="UP000198881">
    <property type="component" value="Unassembled WGS sequence"/>
</dbReference>
<evidence type="ECO:0000313" key="2">
    <source>
        <dbReference type="Proteomes" id="UP000198881"/>
    </source>
</evidence>
<organism evidence="1 2">
    <name type="scientific">Micrococcus terreus</name>
    <dbReference type="NCBI Taxonomy" id="574650"/>
    <lineage>
        <taxon>Bacteria</taxon>
        <taxon>Bacillati</taxon>
        <taxon>Actinomycetota</taxon>
        <taxon>Actinomycetes</taxon>
        <taxon>Micrococcales</taxon>
        <taxon>Micrococcaceae</taxon>
        <taxon>Micrococcus</taxon>
    </lineage>
</organism>
<accession>A0A1I7MRV3</accession>
<dbReference type="STRING" id="574650.SAMN04487966_111112"/>
<sequence length="101" mass="10770">MHPALLMLLVTLVAVLSSLATWWTLRGSGGDRADVGQGGLVLSARERRITAAALVSAAERTEGEATALQEAGFGAAREAMENAREMRELAERLGPPQIERD</sequence>
<gene>
    <name evidence="1" type="ORF">SAMN04487966_111112</name>
</gene>
<evidence type="ECO:0000313" key="1">
    <source>
        <dbReference type="EMBL" id="SFV24589.1"/>
    </source>
</evidence>
<dbReference type="AlphaFoldDB" id="A0A1I7MRV3"/>
<dbReference type="RefSeq" id="WP_091699096.1">
    <property type="nucleotide sequence ID" value="NZ_CAMIGK010000091.1"/>
</dbReference>
<keyword evidence="2" id="KW-1185">Reference proteome</keyword>
<proteinExistence type="predicted"/>
<protein>
    <submittedName>
        <fullName evidence="1">Uncharacterized protein</fullName>
    </submittedName>
</protein>
<reference evidence="1 2" key="1">
    <citation type="submission" date="2016-10" db="EMBL/GenBank/DDBJ databases">
        <authorList>
            <person name="de Groot N.N."/>
        </authorList>
    </citation>
    <scope>NUCLEOTIDE SEQUENCE [LARGE SCALE GENOMIC DNA]</scope>
    <source>
        <strain evidence="1 2">CGMCC 1.7054</strain>
    </source>
</reference>
<name>A0A1I7MRV3_9MICC</name>
<dbReference type="EMBL" id="FPCG01000011">
    <property type="protein sequence ID" value="SFV24589.1"/>
    <property type="molecule type" value="Genomic_DNA"/>
</dbReference>